<dbReference type="GO" id="GO:0005737">
    <property type="term" value="C:cytoplasm"/>
    <property type="evidence" value="ECO:0007669"/>
    <property type="project" value="TreeGrafter"/>
</dbReference>
<reference evidence="3" key="1">
    <citation type="submission" date="2021-03" db="EMBL/GenBank/DDBJ databases">
        <title>Genomic Encyclopedia of Type Strains, Phase IV (KMG-IV): sequencing the most valuable type-strain genomes for metagenomic binning, comparative biology and taxonomic classification.</title>
        <authorList>
            <person name="Goeker M."/>
        </authorList>
    </citation>
    <scope>NUCLEOTIDE SEQUENCE</scope>
    <source>
        <strain evidence="3">DSM 107338</strain>
    </source>
</reference>
<dbReference type="SUPFAM" id="SSF52768">
    <property type="entry name" value="Arginase/deacetylase"/>
    <property type="match status" value="1"/>
</dbReference>
<organism evidence="3 4">
    <name type="scientific">Oceanobacillus polygoni</name>
    <dbReference type="NCBI Taxonomy" id="1235259"/>
    <lineage>
        <taxon>Bacteria</taxon>
        <taxon>Bacillati</taxon>
        <taxon>Bacillota</taxon>
        <taxon>Bacilli</taxon>
        <taxon>Bacillales</taxon>
        <taxon>Bacillaceae</taxon>
        <taxon>Oceanobacillus</taxon>
    </lineage>
</organism>
<evidence type="ECO:0000313" key="4">
    <source>
        <dbReference type="Proteomes" id="UP001138793"/>
    </source>
</evidence>
<dbReference type="GO" id="GO:0004407">
    <property type="term" value="F:histone deacetylase activity"/>
    <property type="evidence" value="ECO:0007669"/>
    <property type="project" value="TreeGrafter"/>
</dbReference>
<dbReference type="CDD" id="cd09996">
    <property type="entry name" value="HDAC_classII_1"/>
    <property type="match status" value="1"/>
</dbReference>
<dbReference type="Pfam" id="PF00850">
    <property type="entry name" value="Hist_deacetyl"/>
    <property type="match status" value="1"/>
</dbReference>
<dbReference type="Gene3D" id="3.40.800.20">
    <property type="entry name" value="Histone deacetylase domain"/>
    <property type="match status" value="1"/>
</dbReference>
<dbReference type="InterPro" id="IPR023696">
    <property type="entry name" value="Ureohydrolase_dom_sf"/>
</dbReference>
<dbReference type="PRINTS" id="PR01270">
    <property type="entry name" value="HDASUPER"/>
</dbReference>
<dbReference type="Proteomes" id="UP001138793">
    <property type="component" value="Unassembled WGS sequence"/>
</dbReference>
<protein>
    <submittedName>
        <fullName evidence="3">Acetoin utilization deacetylase AcuC-like enzyme</fullName>
    </submittedName>
</protein>
<evidence type="ECO:0000259" key="2">
    <source>
        <dbReference type="Pfam" id="PF00850"/>
    </source>
</evidence>
<sequence>MKKTGFICDESYFWHSNGDSALMLPAGSLVEKDIHVENAETKRRVKNLLERSKFIKQLNCIEPREATRDELELNHSSKYITKVQQLSKSGGGDLGNLTHAGPDSYEIASLAVGGALTGVDEVMEGNVQNVYALTRPPGHHAEKDYGAGFCLFNNVAIAAKYAKEKYNLKKVMIIDWDVHHGNGTESSFYDDPDILFISLHQEFVFPAGRGNVEDIGDGKGKGYNVNIPLPAGTGDEGYLLALKEIVVPIANQFKPELVLISAGQDASRFDPLGRMLMTAKGFAEMTKIIKRIADRYANGRIVACHEGGYSQAYVPFCTLKIIETLSGLSSNVKDPFPDDVHGAPIYDIQKRAIEKVRKIQSAFWDLSHSVV</sequence>
<feature type="domain" description="Histone deacetylase" evidence="2">
    <location>
        <begin position="35"/>
        <end position="324"/>
    </location>
</feature>
<dbReference type="EMBL" id="JAGGMB010000001">
    <property type="protein sequence ID" value="MBP2076043.1"/>
    <property type="molecule type" value="Genomic_DNA"/>
</dbReference>
<comment type="caution">
    <text evidence="3">The sequence shown here is derived from an EMBL/GenBank/DDBJ whole genome shotgun (WGS) entry which is preliminary data.</text>
</comment>
<dbReference type="GO" id="GO:0040029">
    <property type="term" value="P:epigenetic regulation of gene expression"/>
    <property type="evidence" value="ECO:0007669"/>
    <property type="project" value="TreeGrafter"/>
</dbReference>
<dbReference type="InterPro" id="IPR037138">
    <property type="entry name" value="His_deacetylse_dom_sf"/>
</dbReference>
<dbReference type="InterPro" id="IPR023801">
    <property type="entry name" value="His_deacetylse_dom"/>
</dbReference>
<dbReference type="RefSeq" id="WP_245347565.1">
    <property type="nucleotide sequence ID" value="NZ_JAGGMB010000001.1"/>
</dbReference>
<gene>
    <name evidence="3" type="ORF">J2Z64_000254</name>
</gene>
<dbReference type="PANTHER" id="PTHR10625:SF31">
    <property type="entry name" value="HISTONE DEACETYLASE DOMAIN-CONTAINING PROTEIN"/>
    <property type="match status" value="1"/>
</dbReference>
<dbReference type="PANTHER" id="PTHR10625">
    <property type="entry name" value="HISTONE DEACETYLASE HDAC1-RELATED"/>
    <property type="match status" value="1"/>
</dbReference>
<dbReference type="AlphaFoldDB" id="A0A9X0YN43"/>
<accession>A0A9X0YN43</accession>
<keyword evidence="4" id="KW-1185">Reference proteome</keyword>
<proteinExistence type="inferred from homology"/>
<name>A0A9X0YN43_9BACI</name>
<evidence type="ECO:0000256" key="1">
    <source>
        <dbReference type="ARBA" id="ARBA00005947"/>
    </source>
</evidence>
<comment type="similarity">
    <text evidence="1">Belongs to the histone deacetylase family.</text>
</comment>
<evidence type="ECO:0000313" key="3">
    <source>
        <dbReference type="EMBL" id="MBP2076043.1"/>
    </source>
</evidence>
<dbReference type="InterPro" id="IPR000286">
    <property type="entry name" value="HDACs"/>
</dbReference>